<keyword evidence="1" id="KW-0121">Carboxypeptidase</keyword>
<name>A0A9X1PGT5_9BACT</name>
<dbReference type="GO" id="GO:0004180">
    <property type="term" value="F:carboxypeptidase activity"/>
    <property type="evidence" value="ECO:0007669"/>
    <property type="project" value="UniProtKB-KW"/>
</dbReference>
<dbReference type="InterPro" id="IPR008969">
    <property type="entry name" value="CarboxyPept-like_regulatory"/>
</dbReference>
<reference evidence="1" key="1">
    <citation type="submission" date="2021-12" db="EMBL/GenBank/DDBJ databases">
        <title>Novel species in genus Dyadobacter.</title>
        <authorList>
            <person name="Ma C."/>
        </authorList>
    </citation>
    <scope>NUCLEOTIDE SEQUENCE</scope>
    <source>
        <strain evidence="1">LJ419</strain>
    </source>
</reference>
<sequence length="390" mass="44338">MKALDITMHLIYNRPINNAFRSFWLVLFIVICCSGQLHAQQGGMVTLTGKVIDEKTGKPLPFANVFINNSTIGTNADENGNYRLANLSIGNLEMAVSFLGYETVKQTLRFEQPGVKTVLFKLREGMELEGVTVYAKKNKKREKYLKIITRELLGNSRFSKQCKILNPQVLKISEDDDKHLTAQTTKPLIIENLALGYRIHQDLDDFDYFNGKVYYGGSTRFELLVPKDSLQKKQWRANQKIAYQGSVKHLLSSMVSDSLQEQGFKVYQAIPDSMRRFNTVRTPNGYNTIANHVHNRIEPVRGMRLVRPGELVTERLVVSGTQLEVFFMKKKGRSPYSDMPYAYTQITLPQGYMVITPSGWVSIPMGFEIAGDLGNDRFSSLLPADWKKDD</sequence>
<dbReference type="Pfam" id="PF13715">
    <property type="entry name" value="CarbopepD_reg_2"/>
    <property type="match status" value="1"/>
</dbReference>
<comment type="caution">
    <text evidence="1">The sequence shown here is derived from an EMBL/GenBank/DDBJ whole genome shotgun (WGS) entry which is preliminary data.</text>
</comment>
<dbReference type="RefSeq" id="WP_234653970.1">
    <property type="nucleotide sequence ID" value="NZ_CP094997.1"/>
</dbReference>
<evidence type="ECO:0000313" key="2">
    <source>
        <dbReference type="Proteomes" id="UP001139000"/>
    </source>
</evidence>
<evidence type="ECO:0000313" key="1">
    <source>
        <dbReference type="EMBL" id="MCF0060947.1"/>
    </source>
</evidence>
<dbReference type="AlphaFoldDB" id="A0A9X1PGT5"/>
<keyword evidence="1" id="KW-0645">Protease</keyword>
<keyword evidence="2" id="KW-1185">Reference proteome</keyword>
<dbReference type="Gene3D" id="2.60.40.1120">
    <property type="entry name" value="Carboxypeptidase-like, regulatory domain"/>
    <property type="match status" value="1"/>
</dbReference>
<dbReference type="EMBL" id="JAJTTC010000001">
    <property type="protein sequence ID" value="MCF0060947.1"/>
    <property type="molecule type" value="Genomic_DNA"/>
</dbReference>
<accession>A0A9X1PGT5</accession>
<keyword evidence="1" id="KW-0378">Hydrolase</keyword>
<proteinExistence type="predicted"/>
<dbReference type="Proteomes" id="UP001139000">
    <property type="component" value="Unassembled WGS sequence"/>
</dbReference>
<protein>
    <submittedName>
        <fullName evidence="1">Carboxypeptidase-like regulatory domain-containing protein</fullName>
    </submittedName>
</protein>
<dbReference type="SUPFAM" id="SSF49464">
    <property type="entry name" value="Carboxypeptidase regulatory domain-like"/>
    <property type="match status" value="1"/>
</dbReference>
<gene>
    <name evidence="1" type="ORF">LXM26_05550</name>
</gene>
<organism evidence="1 2">
    <name type="scientific">Dyadobacter chenwenxiniae</name>
    <dbReference type="NCBI Taxonomy" id="2906456"/>
    <lineage>
        <taxon>Bacteria</taxon>
        <taxon>Pseudomonadati</taxon>
        <taxon>Bacteroidota</taxon>
        <taxon>Cytophagia</taxon>
        <taxon>Cytophagales</taxon>
        <taxon>Spirosomataceae</taxon>
        <taxon>Dyadobacter</taxon>
    </lineage>
</organism>